<dbReference type="InterPro" id="IPR041662">
    <property type="entry name" value="SusD-like_2"/>
</dbReference>
<dbReference type="RefSeq" id="WP_326279449.1">
    <property type="nucleotide sequence ID" value="NZ_JAYKYV010000014.1"/>
</dbReference>
<dbReference type="Pfam" id="PF12771">
    <property type="entry name" value="SusD-like_2"/>
    <property type="match status" value="1"/>
</dbReference>
<dbReference type="Proteomes" id="UP001355298">
    <property type="component" value="Unassembled WGS sequence"/>
</dbReference>
<dbReference type="InterPro" id="IPR024302">
    <property type="entry name" value="SusD-like"/>
</dbReference>
<dbReference type="Gene3D" id="1.25.40.390">
    <property type="match status" value="1"/>
</dbReference>
<dbReference type="InterPro" id="IPR011990">
    <property type="entry name" value="TPR-like_helical_dom_sf"/>
</dbReference>
<comment type="caution">
    <text evidence="2">The sequence shown here is derived from an EMBL/GenBank/DDBJ whole genome shotgun (WGS) entry which is preliminary data.</text>
</comment>
<dbReference type="EMBL" id="JAYMGW010000014">
    <property type="protein sequence ID" value="MEC4266422.1"/>
    <property type="molecule type" value="Genomic_DNA"/>
</dbReference>
<protein>
    <submittedName>
        <fullName evidence="2">SusD/RagB family nutrient-binding outer membrane lipoprotein</fullName>
    </submittedName>
</protein>
<evidence type="ECO:0000256" key="1">
    <source>
        <dbReference type="SAM" id="SignalP"/>
    </source>
</evidence>
<evidence type="ECO:0000313" key="2">
    <source>
        <dbReference type="EMBL" id="MEC4266422.1"/>
    </source>
</evidence>
<evidence type="ECO:0000313" key="3">
    <source>
        <dbReference type="Proteomes" id="UP001355298"/>
    </source>
</evidence>
<dbReference type="SUPFAM" id="SSF48452">
    <property type="entry name" value="TPR-like"/>
    <property type="match status" value="1"/>
</dbReference>
<gene>
    <name evidence="2" type="ORF">VOP03_13785</name>
</gene>
<reference evidence="2 3" key="1">
    <citation type="submission" date="2024-01" db="EMBL/GenBank/DDBJ databases">
        <title>The strains designed SYSU M86414 and SYSU M84420 isolated from the marine sediment in San Sha City (Hainan Province, China).</title>
        <authorList>
            <person name="Guo D."/>
        </authorList>
    </citation>
    <scope>NUCLEOTIDE SEQUENCE [LARGE SCALE GENOMIC DNA]</scope>
    <source>
        <strain evidence="2 3">SYSU M84420</strain>
    </source>
</reference>
<dbReference type="PROSITE" id="PS51257">
    <property type="entry name" value="PROKAR_LIPOPROTEIN"/>
    <property type="match status" value="1"/>
</dbReference>
<feature type="chain" id="PRO_5045844558" evidence="1">
    <location>
        <begin position="24"/>
        <end position="538"/>
    </location>
</feature>
<dbReference type="Pfam" id="PF12741">
    <property type="entry name" value="SusD-like"/>
    <property type="match status" value="1"/>
</dbReference>
<organism evidence="2 3">
    <name type="scientific">Flagellimonas halotolerans</name>
    <dbReference type="NCBI Taxonomy" id="3112164"/>
    <lineage>
        <taxon>Bacteria</taxon>
        <taxon>Pseudomonadati</taxon>
        <taxon>Bacteroidota</taxon>
        <taxon>Flavobacteriia</taxon>
        <taxon>Flavobacteriales</taxon>
        <taxon>Flavobacteriaceae</taxon>
        <taxon>Flagellimonas</taxon>
    </lineage>
</organism>
<keyword evidence="2" id="KW-0449">Lipoprotein</keyword>
<keyword evidence="3" id="KW-1185">Reference proteome</keyword>
<name>A0ABU6ITH0_9FLAO</name>
<feature type="signal peptide" evidence="1">
    <location>
        <begin position="1"/>
        <end position="23"/>
    </location>
</feature>
<sequence length="538" mass="60632">MQKIVKYFSISTLALLLFLGCEVSDFDLQENPNYLTPDSADPEYMLNEVQYLFQHYMTWMIINTDDIMRYEAMTDTYGDVVPTSVMDGGTSKEWDTYYEALNNVRTIVTLAEEDETLLFHSGIAKLLMGYLTVTMVDYLGAIPYSQAVNNAEYPNPELDGGAALYQMVLSDIDEAIAEINEANFDFSTDLFYGSDKDKWIAFANSFKLRILVQARLASADIGVSDIQGEINALLSQNLIDTQDEDFQYTYSTVQEPESRHLYFQRAYVSGVDQYIGNYFMNMLKESKSNPDPRIRYYLYRQSNEDPFSGPPYLPCQGDPDVDYCYVGDQYWGYDHGESRVGRGDNLLRTVYGIYPGGGTFDEDQFVDAPSTTNNLGGAGILPLLTSSYVSFLRAEAAITLGTDGNPAELLETGIRASMDKVLAFGGVSSGYAATSADVDAYVDEVLLNYSNAATDEERLDIIMTEYYLAAFGNSVESYNFYRRTGYPSNIQVPIDDDDPVFPRSFPYSRLEVERNLSLTQKNNYDKVFWDTNPDGFIK</sequence>
<accession>A0ABU6ITH0</accession>
<keyword evidence="1" id="KW-0732">Signal</keyword>
<proteinExistence type="predicted"/>